<comment type="caution">
    <text evidence="2">The sequence shown here is derived from an EMBL/GenBank/DDBJ whole genome shotgun (WGS) entry which is preliminary data.</text>
</comment>
<dbReference type="PANTHER" id="PTHR39335">
    <property type="entry name" value="BLL4220 PROTEIN"/>
    <property type="match status" value="1"/>
</dbReference>
<reference evidence="2" key="2">
    <citation type="submission" date="2023-01" db="EMBL/GenBank/DDBJ databases">
        <authorList>
            <person name="Sun Q."/>
            <person name="Evtushenko L."/>
        </authorList>
    </citation>
    <scope>NUCLEOTIDE SEQUENCE</scope>
    <source>
        <strain evidence="2">VKM B-2789</strain>
    </source>
</reference>
<organism evidence="2 3">
    <name type="scientific">Ancylobacter defluvii</name>
    <dbReference type="NCBI Taxonomy" id="1282440"/>
    <lineage>
        <taxon>Bacteria</taxon>
        <taxon>Pseudomonadati</taxon>
        <taxon>Pseudomonadota</taxon>
        <taxon>Alphaproteobacteria</taxon>
        <taxon>Hyphomicrobiales</taxon>
        <taxon>Xanthobacteraceae</taxon>
        <taxon>Ancylobacter</taxon>
    </lineage>
</organism>
<evidence type="ECO:0008006" key="4">
    <source>
        <dbReference type="Google" id="ProtNLM"/>
    </source>
</evidence>
<protein>
    <recommendedName>
        <fullName evidence="4">Lipoprotein with Yx(FWY)xxD motif</fullName>
    </recommendedName>
</protein>
<proteinExistence type="predicted"/>
<dbReference type="RefSeq" id="WP_213362892.1">
    <property type="nucleotide sequence ID" value="NZ_BSFM01000001.1"/>
</dbReference>
<accession>A0A9W6N943</accession>
<dbReference type="EMBL" id="BSFM01000001">
    <property type="protein sequence ID" value="GLK82180.1"/>
    <property type="molecule type" value="Genomic_DNA"/>
</dbReference>
<dbReference type="GO" id="GO:0043448">
    <property type="term" value="P:alkane catabolic process"/>
    <property type="evidence" value="ECO:0007669"/>
    <property type="project" value="TreeGrafter"/>
</dbReference>
<feature type="chain" id="PRO_5040965124" description="Lipoprotein with Yx(FWY)xxD motif" evidence="1">
    <location>
        <begin position="22"/>
        <end position="117"/>
    </location>
</feature>
<evidence type="ECO:0000313" key="3">
    <source>
        <dbReference type="Proteomes" id="UP001143330"/>
    </source>
</evidence>
<dbReference type="AlphaFoldDB" id="A0A9W6N943"/>
<keyword evidence="3" id="KW-1185">Reference proteome</keyword>
<keyword evidence="1" id="KW-0732">Signal</keyword>
<dbReference type="InterPro" id="IPR014558">
    <property type="entry name" value="UCP029720"/>
</dbReference>
<feature type="signal peptide" evidence="1">
    <location>
        <begin position="1"/>
        <end position="21"/>
    </location>
</feature>
<evidence type="ECO:0000256" key="1">
    <source>
        <dbReference type="SAM" id="SignalP"/>
    </source>
</evidence>
<dbReference type="PANTHER" id="PTHR39335:SF1">
    <property type="entry name" value="BLL4220 PROTEIN"/>
    <property type="match status" value="1"/>
</dbReference>
<gene>
    <name evidence="2" type="ORF">GCM10017653_02490</name>
</gene>
<sequence length="117" mass="12239">MITAFTRIAGLALGATLLASAAPAAGMLTGTGGKTLYVFDKDTGGMPSCYDACAANWPPFVGKSGDAMKTGWTLVPRKDGAMQWAYDGKPLYYFAGDRKAGDATGDGRNGVWHVIKQ</sequence>
<dbReference type="PIRSF" id="PIRSF029720">
    <property type="entry name" value="UCP029720"/>
    <property type="match status" value="1"/>
</dbReference>
<dbReference type="Pfam" id="PF03640">
    <property type="entry name" value="Lipoprotein_15"/>
    <property type="match status" value="2"/>
</dbReference>
<dbReference type="InterPro" id="IPR005297">
    <property type="entry name" value="Lipoprotein_repeat"/>
</dbReference>
<dbReference type="Proteomes" id="UP001143330">
    <property type="component" value="Unassembled WGS sequence"/>
</dbReference>
<reference evidence="2" key="1">
    <citation type="journal article" date="2014" name="Int. J. Syst. Evol. Microbiol.">
        <title>Complete genome sequence of Corynebacterium casei LMG S-19264T (=DSM 44701T), isolated from a smear-ripened cheese.</title>
        <authorList>
            <consortium name="US DOE Joint Genome Institute (JGI-PGF)"/>
            <person name="Walter F."/>
            <person name="Albersmeier A."/>
            <person name="Kalinowski J."/>
            <person name="Ruckert C."/>
        </authorList>
    </citation>
    <scope>NUCLEOTIDE SEQUENCE</scope>
    <source>
        <strain evidence="2">VKM B-2789</strain>
    </source>
</reference>
<name>A0A9W6N943_9HYPH</name>
<evidence type="ECO:0000313" key="2">
    <source>
        <dbReference type="EMBL" id="GLK82180.1"/>
    </source>
</evidence>